<proteinExistence type="predicted"/>
<organism evidence="1 2">
    <name type="scientific">Micromonospora halotolerans</name>
    <dbReference type="NCBI Taxonomy" id="709879"/>
    <lineage>
        <taxon>Bacteria</taxon>
        <taxon>Bacillati</taxon>
        <taxon>Actinomycetota</taxon>
        <taxon>Actinomycetes</taxon>
        <taxon>Micromonosporales</taxon>
        <taxon>Micromonosporaceae</taxon>
        <taxon>Micromonospora</taxon>
    </lineage>
</organism>
<dbReference type="Proteomes" id="UP001303001">
    <property type="component" value="Chromosome"/>
</dbReference>
<evidence type="ECO:0000313" key="1">
    <source>
        <dbReference type="EMBL" id="WNM42151.1"/>
    </source>
</evidence>
<gene>
    <name evidence="1" type="ORF">RMN56_12810</name>
</gene>
<reference evidence="1 2" key="1">
    <citation type="submission" date="2023-09" db="EMBL/GenBank/DDBJ databases">
        <title>Micromonospora halotolerans DSM 45598 genome sequence.</title>
        <authorList>
            <person name="Mo P."/>
        </authorList>
    </citation>
    <scope>NUCLEOTIDE SEQUENCE [LARGE SCALE GENOMIC DNA]</scope>
    <source>
        <strain evidence="1 2">DSM 45598</strain>
    </source>
</reference>
<evidence type="ECO:0000313" key="2">
    <source>
        <dbReference type="Proteomes" id="UP001303001"/>
    </source>
</evidence>
<keyword evidence="2" id="KW-1185">Reference proteome</keyword>
<dbReference type="RefSeq" id="WP_313724011.1">
    <property type="nucleotide sequence ID" value="NZ_CP134876.1"/>
</dbReference>
<evidence type="ECO:0008006" key="3">
    <source>
        <dbReference type="Google" id="ProtNLM"/>
    </source>
</evidence>
<name>A0ABZ0A3K6_9ACTN</name>
<protein>
    <recommendedName>
        <fullName evidence="3">Apea-like HEPN domain-containing protein</fullName>
    </recommendedName>
</protein>
<sequence>MEQTAGVPLPGLLHNIKHRAQGPGFKVKTNGDGTHLTVQIPATGGGHRQVLIDRDNAQFFLDAEFEYWTFIGEYVAVHHASRGEIEVVLLPPSPIEIRRLNTLGGVERGVLNRLFGSRALHANFNLEFEPNPKSSLRLRIAATSHALMSTMGLTSRAALTNGIARLPSLYISGLSNKDLAGEKVIASVAEIVDAVFVEFDMNYGIKLEPRRFPGQGEARAADSFDPTSLPRIPRLRYSHEATTLYRYAASASGMPLLSFLAYYQVIEHSFPSYAERETLRRLRHIVVDPTFNPHRDADLARLSLAIKGKSFQSEREQLKSTLHYCVTAEDLRSFIESDELRQNFLGARKGLNGIPQIALKDDKQPLQDQVAARIYEIRCRIVHSKDGGGPNDAPLLLPFSTEARQLTHDIDLIRFLAQKVLIAGADKSTWI</sequence>
<accession>A0ABZ0A3K6</accession>
<dbReference type="EMBL" id="CP134876">
    <property type="protein sequence ID" value="WNM42151.1"/>
    <property type="molecule type" value="Genomic_DNA"/>
</dbReference>